<protein>
    <submittedName>
        <fullName evidence="2">Uncharacterized protein</fullName>
    </submittedName>
</protein>
<evidence type="ECO:0000313" key="3">
    <source>
        <dbReference type="Proteomes" id="UP000291286"/>
    </source>
</evidence>
<reference evidence="2 3" key="1">
    <citation type="submission" date="2019-02" db="EMBL/GenBank/DDBJ databases">
        <title>WGS of Pseudoxanthomonas species novum from clinical isolates.</title>
        <authorList>
            <person name="Bernier A.-M."/>
            <person name="Bernard K."/>
            <person name="Vachon A."/>
        </authorList>
    </citation>
    <scope>NUCLEOTIDE SEQUENCE [LARGE SCALE GENOMIC DNA]</scope>
    <source>
        <strain evidence="2 3">NML171202</strain>
    </source>
</reference>
<evidence type="ECO:0000256" key="1">
    <source>
        <dbReference type="SAM" id="MobiDB-lite"/>
    </source>
</evidence>
<comment type="caution">
    <text evidence="2">The sequence shown here is derived from an EMBL/GenBank/DDBJ whole genome shotgun (WGS) entry which is preliminary data.</text>
</comment>
<evidence type="ECO:0000313" key="2">
    <source>
        <dbReference type="EMBL" id="TAA31102.1"/>
    </source>
</evidence>
<name>A0A4Q8LLM6_9GAMM</name>
<organism evidence="2 3">
    <name type="scientific">Pseudoxanthomonas winnipegensis</name>
    <dbReference type="NCBI Taxonomy" id="2480810"/>
    <lineage>
        <taxon>Bacteria</taxon>
        <taxon>Pseudomonadati</taxon>
        <taxon>Pseudomonadota</taxon>
        <taxon>Gammaproteobacteria</taxon>
        <taxon>Lysobacterales</taxon>
        <taxon>Lysobacteraceae</taxon>
        <taxon>Pseudoxanthomonas</taxon>
    </lineage>
</organism>
<feature type="compositionally biased region" description="Basic and acidic residues" evidence="1">
    <location>
        <begin position="85"/>
        <end position="100"/>
    </location>
</feature>
<dbReference type="Proteomes" id="UP000291286">
    <property type="component" value="Unassembled WGS sequence"/>
</dbReference>
<sequence length="118" mass="13233">MIEAEGLNGEIVSTEDRYFGGLPDLPLDREPTNSEASDFYWAVVAQVDYQIVGEEIEAKKRQDAEIKLRTQAKRAAEMANPEAAAPEKKEVAAKKAADRQRRFRERKKTQKSTGKPAP</sequence>
<proteinExistence type="predicted"/>
<gene>
    <name evidence="2" type="ORF">EA661_05840</name>
</gene>
<dbReference type="AlphaFoldDB" id="A0A4Q8LLM6"/>
<feature type="compositionally biased region" description="Basic residues" evidence="1">
    <location>
        <begin position="101"/>
        <end position="110"/>
    </location>
</feature>
<accession>A0A4Q8LLM6</accession>
<feature type="region of interest" description="Disordered" evidence="1">
    <location>
        <begin position="75"/>
        <end position="118"/>
    </location>
</feature>
<dbReference type="EMBL" id="SHMB01000002">
    <property type="protein sequence ID" value="TAA31102.1"/>
    <property type="molecule type" value="Genomic_DNA"/>
</dbReference>
<dbReference type="RefSeq" id="WP_130516681.1">
    <property type="nucleotide sequence ID" value="NZ_SHMA01000004.1"/>
</dbReference>